<dbReference type="GO" id="GO:0051059">
    <property type="term" value="F:NF-kappaB binding"/>
    <property type="evidence" value="ECO:0007669"/>
    <property type="project" value="TreeGrafter"/>
</dbReference>
<feature type="compositionally biased region" description="Polar residues" evidence="4">
    <location>
        <begin position="61"/>
        <end position="89"/>
    </location>
</feature>
<dbReference type="PANTHER" id="PTHR46680:SF3">
    <property type="entry name" value="NF-KAPPA-B INHIBITOR CACTUS"/>
    <property type="match status" value="1"/>
</dbReference>
<evidence type="ECO:0000256" key="1">
    <source>
        <dbReference type="ARBA" id="ARBA00022737"/>
    </source>
</evidence>
<dbReference type="SMART" id="SM00248">
    <property type="entry name" value="ANK"/>
    <property type="match status" value="6"/>
</dbReference>
<dbReference type="GO" id="GO:0005829">
    <property type="term" value="C:cytosol"/>
    <property type="evidence" value="ECO:0007669"/>
    <property type="project" value="TreeGrafter"/>
</dbReference>
<feature type="compositionally biased region" description="Polar residues" evidence="4">
    <location>
        <begin position="41"/>
        <end position="53"/>
    </location>
</feature>
<protein>
    <submittedName>
        <fullName evidence="5">Putative cask-interacting adaptor protein caskin</fullName>
    </submittedName>
</protein>
<accession>A0A6B2E5S4</accession>
<evidence type="ECO:0000256" key="4">
    <source>
        <dbReference type="SAM" id="MobiDB-lite"/>
    </source>
</evidence>
<dbReference type="Pfam" id="PF12796">
    <property type="entry name" value="Ank_2"/>
    <property type="match status" value="2"/>
</dbReference>
<dbReference type="Gene3D" id="1.25.40.20">
    <property type="entry name" value="Ankyrin repeat-containing domain"/>
    <property type="match status" value="1"/>
</dbReference>
<feature type="repeat" description="ANK" evidence="3">
    <location>
        <begin position="302"/>
        <end position="334"/>
    </location>
</feature>
<dbReference type="GO" id="GO:0071356">
    <property type="term" value="P:cellular response to tumor necrosis factor"/>
    <property type="evidence" value="ECO:0007669"/>
    <property type="project" value="TreeGrafter"/>
</dbReference>
<organism evidence="5">
    <name type="scientific">Phlebotomus kandelakii</name>
    <dbReference type="NCBI Taxonomy" id="1109342"/>
    <lineage>
        <taxon>Eukaryota</taxon>
        <taxon>Metazoa</taxon>
        <taxon>Ecdysozoa</taxon>
        <taxon>Arthropoda</taxon>
        <taxon>Hexapoda</taxon>
        <taxon>Insecta</taxon>
        <taxon>Pterygota</taxon>
        <taxon>Neoptera</taxon>
        <taxon>Endopterygota</taxon>
        <taxon>Diptera</taxon>
        <taxon>Nematocera</taxon>
        <taxon>Psychodoidea</taxon>
        <taxon>Psychodidae</taxon>
        <taxon>Phlebotomus</taxon>
        <taxon>Larroussius</taxon>
    </lineage>
</organism>
<dbReference type="PROSITE" id="PS50297">
    <property type="entry name" value="ANK_REP_REGION"/>
    <property type="match status" value="4"/>
</dbReference>
<evidence type="ECO:0000313" key="5">
    <source>
        <dbReference type="EMBL" id="NBJ58504.1"/>
    </source>
</evidence>
<evidence type="ECO:0000256" key="3">
    <source>
        <dbReference type="PROSITE-ProRule" id="PRU00023"/>
    </source>
</evidence>
<feature type="repeat" description="ANK" evidence="3">
    <location>
        <begin position="207"/>
        <end position="239"/>
    </location>
</feature>
<feature type="repeat" description="ANK" evidence="3">
    <location>
        <begin position="240"/>
        <end position="260"/>
    </location>
</feature>
<dbReference type="PROSITE" id="PS50088">
    <property type="entry name" value="ANK_REPEAT"/>
    <property type="match status" value="4"/>
</dbReference>
<sequence>MWDPKTTSPEAKERKNLGASGTDLGDKHCDFEVSQGGDSGFMSSEQCMSLSEIQSDEGKASNISAPDTSRSTQPDTRSSKKITNTSSALDSGVISDSGVSSGQMLLDREVNDNVSEWFCNLNLNSQPINNLSGQKSSKRERPLDVQKSQTCDVVVPAVQEPWEMYYLQNSDGDTHLHLAILDGYEDVAKALIRMNPYPCLLDIQNDFFQTPLHLAVITGQYTTVRNLVLSGAQPTIRDYKGNTPLHLACEKGDLACVRALTVPIALTEIQDVFRTFTESSSKKKRNSPCIQLPGDLDMRNYDGENCVHLAARGKHVDILRHLVWCGADINVGEGKSGETALHIAVSQEDEELVSFLVTECQKINLEKCTFGGMTAYQFAAINRNQILMRHLAHGGAEPLTPPESDYDTESDSDDSQMVDLFGSPGYFQKFNGAKAINVA</sequence>
<dbReference type="AlphaFoldDB" id="A0A6B2E5S4"/>
<feature type="region of interest" description="Disordered" evidence="4">
    <location>
        <begin position="1"/>
        <end position="95"/>
    </location>
</feature>
<name>A0A6B2E5S4_9DIPT</name>
<dbReference type="SUPFAM" id="SSF48403">
    <property type="entry name" value="Ankyrin repeat"/>
    <property type="match status" value="1"/>
</dbReference>
<keyword evidence="2 3" id="KW-0040">ANK repeat</keyword>
<dbReference type="PANTHER" id="PTHR46680">
    <property type="entry name" value="NF-KAPPA-B INHIBITOR ALPHA"/>
    <property type="match status" value="1"/>
</dbReference>
<dbReference type="EMBL" id="GIFK01000801">
    <property type="protein sequence ID" value="NBJ58504.1"/>
    <property type="molecule type" value="Transcribed_RNA"/>
</dbReference>
<keyword evidence="1" id="KW-0677">Repeat</keyword>
<feature type="repeat" description="ANK" evidence="3">
    <location>
        <begin position="336"/>
        <end position="368"/>
    </location>
</feature>
<reference evidence="5" key="1">
    <citation type="submission" date="2019-10" db="EMBL/GenBank/DDBJ databases">
        <title>Short sand fly seasons in Tbilisi, Georgia, hinder development of host immunity to saliva of the visceral leishmaniasis vector Phlebotomus kandelakii.</title>
        <authorList>
            <person name="Oliveira F."/>
            <person name="Giorgobiani E."/>
            <person name="Guimaraes-Costa A.B."/>
            <person name="Abdeladhim M."/>
            <person name="Oristian J."/>
            <person name="Tskhvaradze L."/>
            <person name="Tsertsvadze N."/>
            <person name="Zakalashvili M."/>
            <person name="Valenzuela J.G."/>
            <person name="Kamhawi S."/>
        </authorList>
    </citation>
    <scope>NUCLEOTIDE SEQUENCE</scope>
    <source>
        <strain evidence="5">Wild-capture in Tbilisi</strain>
        <tissue evidence="5">Salivary glands</tissue>
    </source>
</reference>
<dbReference type="InterPro" id="IPR036770">
    <property type="entry name" value="Ankyrin_rpt-contain_sf"/>
</dbReference>
<proteinExistence type="predicted"/>
<dbReference type="InterPro" id="IPR051070">
    <property type="entry name" value="NF-kappa-B_inhibitor"/>
</dbReference>
<evidence type="ECO:0000256" key="2">
    <source>
        <dbReference type="ARBA" id="ARBA00023043"/>
    </source>
</evidence>
<dbReference type="InterPro" id="IPR002110">
    <property type="entry name" value="Ankyrin_rpt"/>
</dbReference>